<name>A0A2W7R0P2_9BACT</name>
<dbReference type="RefSeq" id="WP_111322453.1">
    <property type="nucleotide sequence ID" value="NZ_QKZT01000023.1"/>
</dbReference>
<dbReference type="InterPro" id="IPR001173">
    <property type="entry name" value="Glyco_trans_2-like"/>
</dbReference>
<gene>
    <name evidence="2" type="ORF">LV85_03829</name>
</gene>
<evidence type="ECO:0000313" key="3">
    <source>
        <dbReference type="Proteomes" id="UP000248882"/>
    </source>
</evidence>
<evidence type="ECO:0000259" key="1">
    <source>
        <dbReference type="Pfam" id="PF00535"/>
    </source>
</evidence>
<dbReference type="GO" id="GO:0016740">
    <property type="term" value="F:transferase activity"/>
    <property type="evidence" value="ECO:0007669"/>
    <property type="project" value="UniProtKB-KW"/>
</dbReference>
<organism evidence="2 3">
    <name type="scientific">Algoriphagus chordae</name>
    <dbReference type="NCBI Taxonomy" id="237019"/>
    <lineage>
        <taxon>Bacteria</taxon>
        <taxon>Pseudomonadati</taxon>
        <taxon>Bacteroidota</taxon>
        <taxon>Cytophagia</taxon>
        <taxon>Cytophagales</taxon>
        <taxon>Cyclobacteriaceae</taxon>
        <taxon>Algoriphagus</taxon>
    </lineage>
</organism>
<reference evidence="2 3" key="1">
    <citation type="submission" date="2018-06" db="EMBL/GenBank/DDBJ databases">
        <title>Genomic Encyclopedia of Archaeal and Bacterial Type Strains, Phase II (KMG-II): from individual species to whole genera.</title>
        <authorList>
            <person name="Goeker M."/>
        </authorList>
    </citation>
    <scope>NUCLEOTIDE SEQUENCE [LARGE SCALE GENOMIC DNA]</scope>
    <source>
        <strain evidence="2 3">DSM 19830</strain>
    </source>
</reference>
<keyword evidence="3" id="KW-1185">Reference proteome</keyword>
<dbReference type="SUPFAM" id="SSF53448">
    <property type="entry name" value="Nucleotide-diphospho-sugar transferases"/>
    <property type="match status" value="1"/>
</dbReference>
<dbReference type="AlphaFoldDB" id="A0A2W7R0P2"/>
<dbReference type="Gene3D" id="3.90.550.10">
    <property type="entry name" value="Spore Coat Polysaccharide Biosynthesis Protein SpsA, Chain A"/>
    <property type="match status" value="1"/>
</dbReference>
<dbReference type="EMBL" id="QKZT01000023">
    <property type="protein sequence ID" value="PZX47639.1"/>
    <property type="molecule type" value="Genomic_DNA"/>
</dbReference>
<dbReference type="InterPro" id="IPR029044">
    <property type="entry name" value="Nucleotide-diphossugar_trans"/>
</dbReference>
<feature type="domain" description="Glycosyltransferase 2-like" evidence="1">
    <location>
        <begin position="10"/>
        <end position="140"/>
    </location>
</feature>
<proteinExistence type="predicted"/>
<dbReference type="Proteomes" id="UP000248882">
    <property type="component" value="Unassembled WGS sequence"/>
</dbReference>
<accession>A0A2W7R0P2</accession>
<dbReference type="OrthoDB" id="7665907at2"/>
<protein>
    <submittedName>
        <fullName evidence="2">GT2 family glycosyltransferase</fullName>
    </submittedName>
</protein>
<comment type="caution">
    <text evidence="2">The sequence shown here is derived from an EMBL/GenBank/DDBJ whole genome shotgun (WGS) entry which is preliminary data.</text>
</comment>
<evidence type="ECO:0000313" key="2">
    <source>
        <dbReference type="EMBL" id="PZX47639.1"/>
    </source>
</evidence>
<keyword evidence="2" id="KW-0808">Transferase</keyword>
<sequence length="300" mass="33877">MTGKQIGSFIITFERTTHIKETIRTIQSQTLRCTTILVVDNSISQQISETIAGVLDEKTTICALGQNLGPAGAAKIGLQKLADEGYDWIYWGDDDDPPADELVFERLLNLTKKYPEAGAVGLGGGKFNRYTGRTKRLQNSDLSLSNEVDFIPGNKSFLINAKLVRLGVLPSPELFFGFEELDYCLKIKNAGFKLYVDGEYWLEQRKNIGAGDPGQQFRSRHWGKKLPSVRTYYSARNMLYILLKNGLYVAFIFNFLKTFFKAISGFRFGLEYGMLSWKMNMMALTDFLKGKSGIKDMPLY</sequence>
<dbReference type="Pfam" id="PF00535">
    <property type="entry name" value="Glycos_transf_2"/>
    <property type="match status" value="1"/>
</dbReference>